<accession>A0AAV3SZ16</accession>
<keyword evidence="2" id="KW-1133">Transmembrane helix</keyword>
<evidence type="ECO:0000256" key="2">
    <source>
        <dbReference type="SAM" id="Phobius"/>
    </source>
</evidence>
<keyword evidence="5" id="KW-1185">Reference proteome</keyword>
<dbReference type="GeneID" id="68572502"/>
<feature type="region of interest" description="Disordered" evidence="1">
    <location>
        <begin position="675"/>
        <end position="729"/>
    </location>
</feature>
<dbReference type="AlphaFoldDB" id="A0AAV3SZ16"/>
<feature type="transmembrane region" description="Helical" evidence="2">
    <location>
        <begin position="12"/>
        <end position="33"/>
    </location>
</feature>
<evidence type="ECO:0000259" key="3">
    <source>
        <dbReference type="PROSITE" id="PS51820"/>
    </source>
</evidence>
<dbReference type="PROSITE" id="PS51820">
    <property type="entry name" value="PA14"/>
    <property type="match status" value="1"/>
</dbReference>
<evidence type="ECO:0000313" key="4">
    <source>
        <dbReference type="EMBL" id="GAA0645009.1"/>
    </source>
</evidence>
<dbReference type="InterPro" id="IPR037524">
    <property type="entry name" value="PA14/GLEYA"/>
</dbReference>
<dbReference type="InterPro" id="IPR011658">
    <property type="entry name" value="PA14_dom"/>
</dbReference>
<evidence type="ECO:0000313" key="5">
    <source>
        <dbReference type="Proteomes" id="UP001500194"/>
    </source>
</evidence>
<dbReference type="SUPFAM" id="SSF56988">
    <property type="entry name" value="Anthrax protective antigen"/>
    <property type="match status" value="1"/>
</dbReference>
<dbReference type="Gene3D" id="3.90.182.10">
    <property type="entry name" value="Toxin - Anthrax Protective Antigen,domain 1"/>
    <property type="match status" value="1"/>
</dbReference>
<feature type="region of interest" description="Disordered" evidence="1">
    <location>
        <begin position="757"/>
        <end position="790"/>
    </location>
</feature>
<reference evidence="4 5" key="1">
    <citation type="journal article" date="2019" name="Int. J. Syst. Evol. Microbiol.">
        <title>The Global Catalogue of Microorganisms (GCM) 10K type strain sequencing project: providing services to taxonomists for standard genome sequencing and annotation.</title>
        <authorList>
            <consortium name="The Broad Institute Genomics Platform"/>
            <consortium name="The Broad Institute Genome Sequencing Center for Infectious Disease"/>
            <person name="Wu L."/>
            <person name="Ma J."/>
        </authorList>
    </citation>
    <scope>NUCLEOTIDE SEQUENCE [LARGE SCALE GENOMIC DNA]</scope>
    <source>
        <strain evidence="4 5">JCM 16327</strain>
    </source>
</reference>
<organism evidence="4 5">
    <name type="scientific">Salarchaeum japonicum</name>
    <dbReference type="NCBI Taxonomy" id="555573"/>
    <lineage>
        <taxon>Archaea</taxon>
        <taxon>Methanobacteriati</taxon>
        <taxon>Methanobacteriota</taxon>
        <taxon>Stenosarchaea group</taxon>
        <taxon>Halobacteria</taxon>
        <taxon>Halobacteriales</taxon>
        <taxon>Halobacteriaceae</taxon>
    </lineage>
</organism>
<proteinExistence type="predicted"/>
<dbReference type="SMART" id="SM00758">
    <property type="entry name" value="PA14"/>
    <property type="match status" value="1"/>
</dbReference>
<evidence type="ECO:0000256" key="1">
    <source>
        <dbReference type="SAM" id="MobiDB-lite"/>
    </source>
</evidence>
<protein>
    <recommendedName>
        <fullName evidence="3">PA14 domain-containing protein</fullName>
    </recommendedName>
</protein>
<dbReference type="Proteomes" id="UP001500194">
    <property type="component" value="Unassembled WGS sequence"/>
</dbReference>
<dbReference type="Pfam" id="PF07691">
    <property type="entry name" value="PA14"/>
    <property type="match status" value="1"/>
</dbReference>
<sequence>MRLLEDERGVTVQIGAILMFAILVILLSTYQAYVVPQENEAIEFQHSQAVESDLVAVRNSVLSAAGSGGGRPESVALGTQYPVRTFFVNPPSATGTLQTETVGNATLSVANVTVTDDEETAQFFTRQNNSLSYPTKSLVYDAQYNVYGGAPSRVLENGLLYNDFADVHTVPAASNQVLVDGETITLVALNGSYFQNGVTASAVDPSVLSGPYNPVDVTNTTGNVTITFSSRMPAAEWRNRTSLGTQEHVVSVTQAGENEVQVVLEGGVEYTLRAAKIGVGSQTVDTEAAYITRVGNDTVRVGDPVTFEVRDEYNNPVPNADVSVSGGDVVGSRDKSTGSDGRVTYEFSAVSSSARATIGDDSDDADRVEFDVAQSTAGNGTVGGTYNLRWDTEWMEANNPGLGVAYYSENNTLVVNTSNTYINASTTVSTSSGGSLSGVLVDYATENTSVADFPDSENRTSDSRSIVQMYVNPGETRVHATASVGGDELAVKVTRPATPQPGGTYFRYYEGDYTGSGSYMPNFEAQTAVADGNASTFDIDAYGGRRTNGYGYNFTASIAVPEDGTYTFATTSDDGSRLYIDGQLVVDNAGDHSVQKASGDVYLTAGQHDITVTYYDNTYDEEGNSEPSQDTLEVTWAGPGFAEAEIPESVLTPRVPAAASGGPSAALSITMTDDGPGNSADTYELDASGSTGDITEYRWDFDNDGTIDETTTSPTTTTQHQPNSRPANARVVVVGPNGQDAAVRSYSGGTTAAVTTYPSAFKDGDGSTETNEDPSIPPQNAYGDLSGFGNVDVDSNDNQVVTISSTDYNGTIGGFQTRVGIAVESLPSRSQHTLVIGDYRMSSGQGFDVTPVTADGTALGQTYSLQSGSTTTRTIQLSQSVVDYINSGGTLYLRVEAQTNAYSGIRIDYIQVESSDQ</sequence>
<dbReference type="EMBL" id="BAAADU010000002">
    <property type="protein sequence ID" value="GAA0645009.1"/>
    <property type="molecule type" value="Genomic_DNA"/>
</dbReference>
<name>A0AAV3SZ16_9EURY</name>
<dbReference type="RefSeq" id="WP_227261899.1">
    <property type="nucleotide sequence ID" value="NZ_BAAADU010000002.1"/>
</dbReference>
<comment type="caution">
    <text evidence="4">The sequence shown here is derived from an EMBL/GenBank/DDBJ whole genome shotgun (WGS) entry which is preliminary data.</text>
</comment>
<feature type="compositionally biased region" description="Low complexity" evidence="1">
    <location>
        <begin position="708"/>
        <end position="718"/>
    </location>
</feature>
<keyword evidence="2" id="KW-0812">Transmembrane</keyword>
<gene>
    <name evidence="4" type="ORF">GCM10009019_03830</name>
</gene>
<keyword evidence="2" id="KW-0472">Membrane</keyword>
<feature type="region of interest" description="Disordered" evidence="1">
    <location>
        <begin position="311"/>
        <end position="338"/>
    </location>
</feature>
<feature type="domain" description="PA14" evidence="3">
    <location>
        <begin position="499"/>
        <end position="650"/>
    </location>
</feature>